<keyword evidence="3" id="KW-1015">Disulfide bond</keyword>
<proteinExistence type="predicted"/>
<feature type="domain" description="Thioredoxin" evidence="5">
    <location>
        <begin position="246"/>
        <end position="389"/>
    </location>
</feature>
<dbReference type="InterPro" id="IPR000866">
    <property type="entry name" value="AhpC/TSA"/>
</dbReference>
<dbReference type="GO" id="GO:0017004">
    <property type="term" value="P:cytochrome complex assembly"/>
    <property type="evidence" value="ECO:0007669"/>
    <property type="project" value="UniProtKB-KW"/>
</dbReference>
<evidence type="ECO:0000313" key="7">
    <source>
        <dbReference type="Proteomes" id="UP000003416"/>
    </source>
</evidence>
<dbReference type="InterPro" id="IPR036249">
    <property type="entry name" value="Thioredoxin-like_sf"/>
</dbReference>
<dbReference type="Proteomes" id="UP000003416">
    <property type="component" value="Unassembled WGS sequence"/>
</dbReference>
<reference evidence="6 7" key="1">
    <citation type="submission" date="2011-02" db="EMBL/GenBank/DDBJ databases">
        <authorList>
            <person name="Weinstock G."/>
            <person name="Sodergren E."/>
            <person name="Clifton S."/>
            <person name="Fulton L."/>
            <person name="Fulton B."/>
            <person name="Courtney L."/>
            <person name="Fronick C."/>
            <person name="Harrison M."/>
            <person name="Strong C."/>
            <person name="Farmer C."/>
            <person name="Delahaunty K."/>
            <person name="Markovic C."/>
            <person name="Hall O."/>
            <person name="Minx P."/>
            <person name="Tomlinson C."/>
            <person name="Mitreva M."/>
            <person name="Hou S."/>
            <person name="Chen J."/>
            <person name="Wollam A."/>
            <person name="Pepin K.H."/>
            <person name="Johnson M."/>
            <person name="Bhonagiri V."/>
            <person name="Zhang X."/>
            <person name="Suruliraj S."/>
            <person name="Warren W."/>
            <person name="Chinwalla A."/>
            <person name="Mardis E.R."/>
            <person name="Wilson R.K."/>
        </authorList>
    </citation>
    <scope>NUCLEOTIDE SEQUENCE [LARGE SCALE GENOMIC DNA]</scope>
    <source>
        <strain evidence="6 7">YIT 12057</strain>
    </source>
</reference>
<gene>
    <name evidence="6" type="ORF">HMPREF9446_03787</name>
</gene>
<dbReference type="InterPro" id="IPR025380">
    <property type="entry name" value="DUF4369"/>
</dbReference>
<keyword evidence="4" id="KW-0676">Redox-active center</keyword>
<dbReference type="Pfam" id="PF14289">
    <property type="entry name" value="DUF4369"/>
    <property type="match status" value="1"/>
</dbReference>
<dbReference type="PANTHER" id="PTHR42852:SF6">
    <property type="entry name" value="THIOL:DISULFIDE INTERCHANGE PROTEIN DSBE"/>
    <property type="match status" value="1"/>
</dbReference>
<dbReference type="PANTHER" id="PTHR42852">
    <property type="entry name" value="THIOL:DISULFIDE INTERCHANGE PROTEIN DSBE"/>
    <property type="match status" value="1"/>
</dbReference>
<comment type="subcellular location">
    <subcellularLocation>
        <location evidence="1">Cell envelope</location>
    </subcellularLocation>
</comment>
<dbReference type="HOGENOM" id="CLU_042529_1_0_10"/>
<evidence type="ECO:0000259" key="5">
    <source>
        <dbReference type="PROSITE" id="PS51352"/>
    </source>
</evidence>
<keyword evidence="2" id="KW-0201">Cytochrome c-type biogenesis</keyword>
<dbReference type="SUPFAM" id="SSF52833">
    <property type="entry name" value="Thioredoxin-like"/>
    <property type="match status" value="1"/>
</dbReference>
<dbReference type="InterPro" id="IPR050553">
    <property type="entry name" value="Thioredoxin_ResA/DsbE_sf"/>
</dbReference>
<keyword evidence="7" id="KW-1185">Reference proteome</keyword>
<evidence type="ECO:0000313" key="6">
    <source>
        <dbReference type="EMBL" id="EGF50360.1"/>
    </source>
</evidence>
<comment type="caution">
    <text evidence="6">The sequence shown here is derived from an EMBL/GenBank/DDBJ whole genome shotgun (WGS) entry which is preliminary data.</text>
</comment>
<accession>F3PYD9</accession>
<protein>
    <submittedName>
        <fullName evidence="6">Antioxidant, AhpC/TSA family</fullName>
    </submittedName>
</protein>
<dbReference type="AlphaFoldDB" id="F3PYD9"/>
<organism evidence="6 7">
    <name type="scientific">Bacteroides fluxus YIT 12057</name>
    <dbReference type="NCBI Taxonomy" id="763034"/>
    <lineage>
        <taxon>Bacteria</taxon>
        <taxon>Pseudomonadati</taxon>
        <taxon>Bacteroidota</taxon>
        <taxon>Bacteroidia</taxon>
        <taxon>Bacteroidales</taxon>
        <taxon>Bacteroidaceae</taxon>
        <taxon>Bacteroides</taxon>
    </lineage>
</organism>
<dbReference type="RefSeq" id="WP_009126955.1">
    <property type="nucleotide sequence ID" value="NZ_GL882694.1"/>
</dbReference>
<dbReference type="eggNOG" id="COG0526">
    <property type="taxonomic scope" value="Bacteria"/>
</dbReference>
<sequence>MRNLGKLKLGSLEKYIKKRSTKTAFPYSITNIDIEIKKCLFVLGLLLFSPSIYSQVSTFHVKGKVNPEYNDNLVTLSTFIGDSIRSIDSTYVVDGQFSFEGTEYLYEASEISMRYAADSVFAIKFFLERGPIKVELKKKSRVISPYTTDYQQYLDSCRKLWDVCTTKGKTAAFYEKGWKDFFTYKFLYKKKYIHNGIGRSLFLDDAHYMNDPYFYTLYDLLPENDKLRYDVQDAYNSRKYQDMQEQLVGKLFIDFTLKNRNDKEVKISDYIGKSQLLYLDFWASWCGPCLAQETHIKELYERYKANGFDILGISFDTSKESWSKALDKKGVIWPELYVGNQERVKELYKLYCITGIPHGVIIDKTGKIVYNIVAQWQQLKWVLEEYYKK</sequence>
<dbReference type="STRING" id="763034.HMPREF9446_03787"/>
<dbReference type="GO" id="GO:0016491">
    <property type="term" value="F:oxidoreductase activity"/>
    <property type="evidence" value="ECO:0007669"/>
    <property type="project" value="InterPro"/>
</dbReference>
<dbReference type="GO" id="GO:0030313">
    <property type="term" value="C:cell envelope"/>
    <property type="evidence" value="ECO:0007669"/>
    <property type="project" value="UniProtKB-SubCell"/>
</dbReference>
<dbReference type="GO" id="GO:0016209">
    <property type="term" value="F:antioxidant activity"/>
    <property type="evidence" value="ECO:0007669"/>
    <property type="project" value="InterPro"/>
</dbReference>
<evidence type="ECO:0000256" key="4">
    <source>
        <dbReference type="ARBA" id="ARBA00023284"/>
    </source>
</evidence>
<evidence type="ECO:0000256" key="1">
    <source>
        <dbReference type="ARBA" id="ARBA00004196"/>
    </source>
</evidence>
<dbReference type="InterPro" id="IPR013766">
    <property type="entry name" value="Thioredoxin_domain"/>
</dbReference>
<name>F3PYD9_9BACE</name>
<dbReference type="CDD" id="cd02966">
    <property type="entry name" value="TlpA_like_family"/>
    <property type="match status" value="1"/>
</dbReference>
<evidence type="ECO:0000256" key="3">
    <source>
        <dbReference type="ARBA" id="ARBA00023157"/>
    </source>
</evidence>
<evidence type="ECO:0000256" key="2">
    <source>
        <dbReference type="ARBA" id="ARBA00022748"/>
    </source>
</evidence>
<dbReference type="PROSITE" id="PS51352">
    <property type="entry name" value="THIOREDOXIN_2"/>
    <property type="match status" value="1"/>
</dbReference>
<dbReference type="Gene3D" id="3.40.30.10">
    <property type="entry name" value="Glutaredoxin"/>
    <property type="match status" value="1"/>
</dbReference>
<dbReference type="GeneID" id="86051124"/>
<dbReference type="Pfam" id="PF00578">
    <property type="entry name" value="AhpC-TSA"/>
    <property type="match status" value="1"/>
</dbReference>
<dbReference type="EMBL" id="AFBN01000109">
    <property type="protein sequence ID" value="EGF50360.1"/>
    <property type="molecule type" value="Genomic_DNA"/>
</dbReference>